<evidence type="ECO:0000313" key="3">
    <source>
        <dbReference type="Proteomes" id="UP001176941"/>
    </source>
</evidence>
<accession>A0ABN8ZYS8</accession>
<protein>
    <submittedName>
        <fullName evidence="2">Uncharacterized protein</fullName>
    </submittedName>
</protein>
<feature type="compositionally biased region" description="Basic residues" evidence="1">
    <location>
        <begin position="106"/>
        <end position="116"/>
    </location>
</feature>
<sequence length="164" mass="17502">MRKGPSVSREQAEMGRHSSGGGLRHHCQRAGLRVPAGVREGLGEQATPEWGLGRRAGLPGREGTGGIPGRGPDTRLGMQGTAGLSYRPGLLRKGKSNQSECGARTARCHQHRKRAPPSRDSEPRPAREPELGIPCLRPARRARGRRTAASARGERPGDASLRSA</sequence>
<keyword evidence="3" id="KW-1185">Reference proteome</keyword>
<gene>
    <name evidence="2" type="ORF">MRATA1EN1_LOCUS28117</name>
</gene>
<feature type="compositionally biased region" description="Gly residues" evidence="1">
    <location>
        <begin position="60"/>
        <end position="69"/>
    </location>
</feature>
<feature type="compositionally biased region" description="Basic and acidic residues" evidence="1">
    <location>
        <begin position="117"/>
        <end position="130"/>
    </location>
</feature>
<feature type="region of interest" description="Disordered" evidence="1">
    <location>
        <begin position="1"/>
        <end position="164"/>
    </location>
</feature>
<dbReference type="EMBL" id="OX459945">
    <property type="protein sequence ID" value="CAI9179155.1"/>
    <property type="molecule type" value="Genomic_DNA"/>
</dbReference>
<evidence type="ECO:0000256" key="1">
    <source>
        <dbReference type="SAM" id="MobiDB-lite"/>
    </source>
</evidence>
<proteinExistence type="predicted"/>
<dbReference type="Proteomes" id="UP001176941">
    <property type="component" value="Chromosome 9"/>
</dbReference>
<organism evidence="2 3">
    <name type="scientific">Rangifer tarandus platyrhynchus</name>
    <name type="common">Svalbard reindeer</name>
    <dbReference type="NCBI Taxonomy" id="3082113"/>
    <lineage>
        <taxon>Eukaryota</taxon>
        <taxon>Metazoa</taxon>
        <taxon>Chordata</taxon>
        <taxon>Craniata</taxon>
        <taxon>Vertebrata</taxon>
        <taxon>Euteleostomi</taxon>
        <taxon>Mammalia</taxon>
        <taxon>Eutheria</taxon>
        <taxon>Laurasiatheria</taxon>
        <taxon>Artiodactyla</taxon>
        <taxon>Ruminantia</taxon>
        <taxon>Pecora</taxon>
        <taxon>Cervidae</taxon>
        <taxon>Odocoileinae</taxon>
        <taxon>Rangifer</taxon>
    </lineage>
</organism>
<reference evidence="2" key="1">
    <citation type="submission" date="2023-04" db="EMBL/GenBank/DDBJ databases">
        <authorList>
            <consortium name="ELIXIR-Norway"/>
        </authorList>
    </citation>
    <scope>NUCLEOTIDE SEQUENCE [LARGE SCALE GENOMIC DNA]</scope>
</reference>
<evidence type="ECO:0000313" key="2">
    <source>
        <dbReference type="EMBL" id="CAI9179155.1"/>
    </source>
</evidence>
<name>A0ABN8ZYS8_RANTA</name>